<feature type="transmembrane region" description="Helical" evidence="8">
    <location>
        <begin position="174"/>
        <end position="196"/>
    </location>
</feature>
<organism evidence="9 10">
    <name type="scientific">Paenibacillus pasadenensis</name>
    <dbReference type="NCBI Taxonomy" id="217090"/>
    <lineage>
        <taxon>Bacteria</taxon>
        <taxon>Bacillati</taxon>
        <taxon>Bacillota</taxon>
        <taxon>Bacilli</taxon>
        <taxon>Bacillales</taxon>
        <taxon>Paenibacillaceae</taxon>
        <taxon>Paenibacillus</taxon>
    </lineage>
</organism>
<feature type="transmembrane region" description="Helical" evidence="8">
    <location>
        <begin position="46"/>
        <end position="64"/>
    </location>
</feature>
<evidence type="ECO:0000256" key="8">
    <source>
        <dbReference type="RuleBase" id="RU363041"/>
    </source>
</evidence>
<dbReference type="Proteomes" id="UP000234789">
    <property type="component" value="Unassembled WGS sequence"/>
</dbReference>
<dbReference type="EMBL" id="NFEZ01000004">
    <property type="protein sequence ID" value="PLT46417.1"/>
    <property type="molecule type" value="Genomic_DNA"/>
</dbReference>
<keyword evidence="7 8" id="KW-0472">Membrane</keyword>
<evidence type="ECO:0000256" key="7">
    <source>
        <dbReference type="ARBA" id="ARBA00023136"/>
    </source>
</evidence>
<dbReference type="PANTHER" id="PTHR30269:SF23">
    <property type="entry name" value="MEMBRANE TRANSPORTER PROTEIN YDHB-RELATED"/>
    <property type="match status" value="1"/>
</dbReference>
<feature type="transmembrane region" description="Helical" evidence="8">
    <location>
        <begin position="70"/>
        <end position="92"/>
    </location>
</feature>
<evidence type="ECO:0000256" key="1">
    <source>
        <dbReference type="ARBA" id="ARBA00004651"/>
    </source>
</evidence>
<keyword evidence="5 8" id="KW-0812">Transmembrane</keyword>
<evidence type="ECO:0000256" key="3">
    <source>
        <dbReference type="ARBA" id="ARBA00022448"/>
    </source>
</evidence>
<feature type="transmembrane region" description="Helical" evidence="8">
    <location>
        <begin position="99"/>
        <end position="116"/>
    </location>
</feature>
<dbReference type="AlphaFoldDB" id="A0A2N5N7T9"/>
<dbReference type="InterPro" id="IPR002781">
    <property type="entry name" value="TM_pro_TauE-like"/>
</dbReference>
<keyword evidence="10" id="KW-1185">Reference proteome</keyword>
<dbReference type="PANTHER" id="PTHR30269">
    <property type="entry name" value="TRANSMEMBRANE PROTEIN YFCA"/>
    <property type="match status" value="1"/>
</dbReference>
<evidence type="ECO:0000256" key="4">
    <source>
        <dbReference type="ARBA" id="ARBA00022475"/>
    </source>
</evidence>
<feature type="transmembrane region" description="Helical" evidence="8">
    <location>
        <begin position="202"/>
        <end position="221"/>
    </location>
</feature>
<gene>
    <name evidence="9" type="ORF">B8V81_4848</name>
</gene>
<dbReference type="RefSeq" id="WP_028596965.1">
    <property type="nucleotide sequence ID" value="NZ_BIMM01000035.1"/>
</dbReference>
<evidence type="ECO:0000256" key="2">
    <source>
        <dbReference type="ARBA" id="ARBA00009142"/>
    </source>
</evidence>
<evidence type="ECO:0000256" key="6">
    <source>
        <dbReference type="ARBA" id="ARBA00022989"/>
    </source>
</evidence>
<reference evidence="9 10" key="1">
    <citation type="submission" date="2017-05" db="EMBL/GenBank/DDBJ databases">
        <title>Functional genome analysis of Paenibacillus pasadenensis strain R16: insights on endophytic life style and antifungal activity.</title>
        <authorList>
            <person name="Passera A."/>
            <person name="Marcolungo L."/>
            <person name="Casati P."/>
            <person name="Brasca M."/>
            <person name="Quaglino F."/>
            <person name="Delledonne M."/>
        </authorList>
    </citation>
    <scope>NUCLEOTIDE SEQUENCE [LARGE SCALE GENOMIC DNA]</scope>
    <source>
        <strain evidence="9 10">R16</strain>
    </source>
</reference>
<protein>
    <recommendedName>
        <fullName evidence="8">Probable membrane transporter protein</fullName>
    </recommendedName>
</protein>
<feature type="transmembrane region" description="Helical" evidence="8">
    <location>
        <begin position="136"/>
        <end position="162"/>
    </location>
</feature>
<accession>A0A2N5N7T9</accession>
<comment type="subcellular location">
    <subcellularLocation>
        <location evidence="1 8">Cell membrane</location>
        <topology evidence="1 8">Multi-pass membrane protein</topology>
    </subcellularLocation>
</comment>
<proteinExistence type="inferred from homology"/>
<dbReference type="GO" id="GO:0005886">
    <property type="term" value="C:plasma membrane"/>
    <property type="evidence" value="ECO:0007669"/>
    <property type="project" value="UniProtKB-SubCell"/>
</dbReference>
<keyword evidence="4 8" id="KW-1003">Cell membrane</keyword>
<dbReference type="Pfam" id="PF01925">
    <property type="entry name" value="TauE"/>
    <property type="match status" value="1"/>
</dbReference>
<evidence type="ECO:0000313" key="10">
    <source>
        <dbReference type="Proteomes" id="UP000234789"/>
    </source>
</evidence>
<dbReference type="OrthoDB" id="9801058at2"/>
<comment type="similarity">
    <text evidence="2 8">Belongs to the 4-toluene sulfonate uptake permease (TSUP) (TC 2.A.102) family.</text>
</comment>
<keyword evidence="3" id="KW-0813">Transport</keyword>
<feature type="transmembrane region" description="Helical" evidence="8">
    <location>
        <begin position="228"/>
        <end position="246"/>
    </location>
</feature>
<evidence type="ECO:0000313" key="9">
    <source>
        <dbReference type="EMBL" id="PLT46417.1"/>
    </source>
</evidence>
<keyword evidence="6 8" id="KW-1133">Transmembrane helix</keyword>
<evidence type="ECO:0000256" key="5">
    <source>
        <dbReference type="ARBA" id="ARBA00022692"/>
    </source>
</evidence>
<name>A0A2N5N7T9_9BACL</name>
<sequence length="247" mass="26247">MEPTSLQLSVLVLCSILIGFSKTGMPTLGLFVAAVMASVYPARESVGLITPVLIIGDIIAILYYRKEVVWRHLATLLPWVFAGLIGGFLVLGRIHDRPLSILLGSLVLALLLLHLFKNRIESAASVSLSSAPAFNNSLGVLAGFTTMIGNAAGSIMSIYLLAKGMDKMRFVGTNAMFFFIVNVAKVPFTASLGLITADTLVLNAWMIPAVAAGAWVGIKLLPLIPQKLFQALILGLAALGGLNLILF</sequence>
<dbReference type="InterPro" id="IPR052017">
    <property type="entry name" value="TSUP"/>
</dbReference>
<comment type="caution">
    <text evidence="9">The sequence shown here is derived from an EMBL/GenBank/DDBJ whole genome shotgun (WGS) entry which is preliminary data.</text>
</comment>
<feature type="transmembrane region" description="Helical" evidence="8">
    <location>
        <begin position="6"/>
        <end position="34"/>
    </location>
</feature>